<evidence type="ECO:0000313" key="1">
    <source>
        <dbReference type="EMBL" id="GIZ01721.1"/>
    </source>
</evidence>
<dbReference type="EMBL" id="BPLR01018712">
    <property type="protein sequence ID" value="GIZ01721.1"/>
    <property type="molecule type" value="Genomic_DNA"/>
</dbReference>
<dbReference type="AlphaFoldDB" id="A0AAV4Y5K2"/>
<evidence type="ECO:0000313" key="2">
    <source>
        <dbReference type="Proteomes" id="UP001054945"/>
    </source>
</evidence>
<protein>
    <submittedName>
        <fullName evidence="1">Uncharacterized protein</fullName>
    </submittedName>
</protein>
<reference evidence="1 2" key="1">
    <citation type="submission" date="2021-06" db="EMBL/GenBank/DDBJ databases">
        <title>Caerostris extrusa draft genome.</title>
        <authorList>
            <person name="Kono N."/>
            <person name="Arakawa K."/>
        </authorList>
    </citation>
    <scope>NUCLEOTIDE SEQUENCE [LARGE SCALE GENOMIC DNA]</scope>
</reference>
<gene>
    <name evidence="1" type="ORF">CEXT_180691</name>
</gene>
<comment type="caution">
    <text evidence="1">The sequence shown here is derived from an EMBL/GenBank/DDBJ whole genome shotgun (WGS) entry which is preliminary data.</text>
</comment>
<keyword evidence="2" id="KW-1185">Reference proteome</keyword>
<accession>A0AAV4Y5K2</accession>
<proteinExistence type="predicted"/>
<name>A0AAV4Y5K2_CAEEX</name>
<dbReference type="Proteomes" id="UP001054945">
    <property type="component" value="Unassembled WGS sequence"/>
</dbReference>
<sequence>MNSPHLCLMSYWHVLQMGYRIALYGVCRAYQTWMSALESRLREKKWVPFPHSRELLPRKYPGENSGGLKNSNPFIPSLPSYNSLMAAILALHSGHDGSRKRLFWSLSETDEYPARAPYVLLARSSNRYRITLSMVSAVRIKHGCRPGIKIAERKSG</sequence>
<organism evidence="1 2">
    <name type="scientific">Caerostris extrusa</name>
    <name type="common">Bark spider</name>
    <name type="synonym">Caerostris bankana</name>
    <dbReference type="NCBI Taxonomy" id="172846"/>
    <lineage>
        <taxon>Eukaryota</taxon>
        <taxon>Metazoa</taxon>
        <taxon>Ecdysozoa</taxon>
        <taxon>Arthropoda</taxon>
        <taxon>Chelicerata</taxon>
        <taxon>Arachnida</taxon>
        <taxon>Araneae</taxon>
        <taxon>Araneomorphae</taxon>
        <taxon>Entelegynae</taxon>
        <taxon>Araneoidea</taxon>
        <taxon>Araneidae</taxon>
        <taxon>Caerostris</taxon>
    </lineage>
</organism>